<reference evidence="1 2" key="1">
    <citation type="submission" date="2019-05" db="EMBL/GenBank/DDBJ databases">
        <title>Kocuria coralli sp. nov., a novel actinobacterium isolated from coral reef seawater.</title>
        <authorList>
            <person name="Li J."/>
        </authorList>
    </citation>
    <scope>NUCLEOTIDE SEQUENCE [LARGE SCALE GENOMIC DNA]</scope>
    <source>
        <strain evidence="1 2">SCSIO 13007</strain>
    </source>
</reference>
<comment type="caution">
    <text evidence="1">The sequence shown here is derived from an EMBL/GenBank/DDBJ whole genome shotgun (WGS) entry which is preliminary data.</text>
</comment>
<dbReference type="Gene3D" id="3.40.960.10">
    <property type="entry name" value="VSR Endonuclease"/>
    <property type="match status" value="1"/>
</dbReference>
<dbReference type="EMBL" id="SZWF01000033">
    <property type="protein sequence ID" value="KAA9393000.1"/>
    <property type="molecule type" value="Genomic_DNA"/>
</dbReference>
<dbReference type="OrthoDB" id="1093631at2"/>
<sequence length="256" mass="28854">MGRYREAVEMYPPTNLERASFHTERLLSLKVAACLPYTAADALALLGPRITTYGREHIEHVRRAAGLLVADMTEDDRVELLLVWAGVSPKRPYSVYVGSAVGYHASKGLDLTHYEFSKAAHVVNYCRGLARKAENMVREDAGLPRVGEGWVSEKRLFYELRDAFPEQTVEQHASPEWLGRQHLDVYLPEIAVGVEFQGAQHDGPVDFFGGPEAYKAVQKRDARKLRLCKRHGVQLVYVRPGYDLDAVVAEIRFRAC</sequence>
<protein>
    <submittedName>
        <fullName evidence="1">Uncharacterized protein</fullName>
    </submittedName>
</protein>
<evidence type="ECO:0000313" key="1">
    <source>
        <dbReference type="EMBL" id="KAA9393000.1"/>
    </source>
</evidence>
<name>A0A5J5KUV2_9MICC</name>
<dbReference type="RefSeq" id="WP_158035010.1">
    <property type="nucleotide sequence ID" value="NZ_ML708634.1"/>
</dbReference>
<proteinExistence type="predicted"/>
<accession>A0A5J5KUV2</accession>
<keyword evidence="2" id="KW-1185">Reference proteome</keyword>
<dbReference type="AlphaFoldDB" id="A0A5J5KUV2"/>
<evidence type="ECO:0000313" key="2">
    <source>
        <dbReference type="Proteomes" id="UP000325957"/>
    </source>
</evidence>
<dbReference type="Proteomes" id="UP000325957">
    <property type="component" value="Unassembled WGS sequence"/>
</dbReference>
<organism evidence="1 2">
    <name type="scientific">Kocuria coralli</name>
    <dbReference type="NCBI Taxonomy" id="1461025"/>
    <lineage>
        <taxon>Bacteria</taxon>
        <taxon>Bacillati</taxon>
        <taxon>Actinomycetota</taxon>
        <taxon>Actinomycetes</taxon>
        <taxon>Micrococcales</taxon>
        <taxon>Micrococcaceae</taxon>
        <taxon>Kocuria</taxon>
    </lineage>
</organism>
<gene>
    <name evidence="1" type="ORF">FCK90_14445</name>
</gene>